<evidence type="ECO:0000256" key="5">
    <source>
        <dbReference type="ARBA" id="ARBA00023015"/>
    </source>
</evidence>
<feature type="domain" description="HTH cro/C1-type" evidence="14">
    <location>
        <begin position="1233"/>
        <end position="1291"/>
    </location>
</feature>
<dbReference type="PANTHER" id="PTHR24161">
    <property type="entry name" value="ANK_REP_REGION DOMAIN-CONTAINING PROTEIN-RELATED"/>
    <property type="match status" value="1"/>
</dbReference>
<feature type="chain" id="PRO_5024893825" description="Multiprotein-bridging factor 1" evidence="13">
    <location>
        <begin position="19"/>
        <end position="1300"/>
    </location>
</feature>
<evidence type="ECO:0000256" key="12">
    <source>
        <dbReference type="SAM" id="Phobius"/>
    </source>
</evidence>
<dbReference type="PROSITE" id="PS50943">
    <property type="entry name" value="HTH_CROC1"/>
    <property type="match status" value="1"/>
</dbReference>
<evidence type="ECO:0000256" key="8">
    <source>
        <dbReference type="ARBA" id="ARBA00023159"/>
    </source>
</evidence>
<dbReference type="Pfam" id="PF01381">
    <property type="entry name" value="HTH_3"/>
    <property type="match status" value="1"/>
</dbReference>
<evidence type="ECO:0000256" key="13">
    <source>
        <dbReference type="SAM" id="SignalP"/>
    </source>
</evidence>
<dbReference type="InterPro" id="IPR013729">
    <property type="entry name" value="MBF1_N"/>
</dbReference>
<dbReference type="PROSITE" id="PS50088">
    <property type="entry name" value="ANK_REPEAT"/>
    <property type="match status" value="4"/>
</dbReference>
<evidence type="ECO:0000256" key="1">
    <source>
        <dbReference type="ARBA" id="ARBA00009802"/>
    </source>
</evidence>
<comment type="similarity">
    <text evidence="1">Belongs to the MBF1 family.</text>
</comment>
<dbReference type="Pfam" id="PF08523">
    <property type="entry name" value="MBF1"/>
    <property type="match status" value="1"/>
</dbReference>
<dbReference type="PANTHER" id="PTHR24161:SF85">
    <property type="entry name" value="PALMITOYLTRANSFERASE HIP14"/>
    <property type="match status" value="1"/>
</dbReference>
<feature type="transmembrane region" description="Helical" evidence="12">
    <location>
        <begin position="324"/>
        <end position="344"/>
    </location>
</feature>
<evidence type="ECO:0000256" key="9">
    <source>
        <dbReference type="ARBA" id="ARBA00023163"/>
    </source>
</evidence>
<feature type="repeat" description="ANK" evidence="11">
    <location>
        <begin position="993"/>
        <end position="1025"/>
    </location>
</feature>
<accession>A0A5N6Z384</accession>
<dbReference type="SUPFAM" id="SSF47413">
    <property type="entry name" value="lambda repressor-like DNA-binding domains"/>
    <property type="match status" value="1"/>
</dbReference>
<feature type="transmembrane region" description="Helical" evidence="12">
    <location>
        <begin position="58"/>
        <end position="79"/>
    </location>
</feature>
<evidence type="ECO:0000256" key="3">
    <source>
        <dbReference type="ARBA" id="ARBA00014317"/>
    </source>
</evidence>
<dbReference type="EC" id="2.3.1.225" evidence="2"/>
<keyword evidence="12" id="KW-0472">Membrane</keyword>
<feature type="repeat" description="ANK" evidence="11">
    <location>
        <begin position="1092"/>
        <end position="1120"/>
    </location>
</feature>
<dbReference type="Gene3D" id="1.10.260.40">
    <property type="entry name" value="lambda repressor-like DNA-binding domains"/>
    <property type="match status" value="1"/>
</dbReference>
<dbReference type="OrthoDB" id="7464126at2759"/>
<feature type="transmembrane region" description="Helical" evidence="12">
    <location>
        <begin position="196"/>
        <end position="217"/>
    </location>
</feature>
<keyword evidence="6 11" id="KW-0040">ANK repeat</keyword>
<evidence type="ECO:0000256" key="10">
    <source>
        <dbReference type="ARBA" id="ARBA00035107"/>
    </source>
</evidence>
<dbReference type="SMART" id="SM00530">
    <property type="entry name" value="HTH_XRE"/>
    <property type="match status" value="1"/>
</dbReference>
<dbReference type="InterPro" id="IPR002110">
    <property type="entry name" value="Ankyrin_rpt"/>
</dbReference>
<dbReference type="GO" id="GO:0019706">
    <property type="term" value="F:protein-cysteine S-palmitoyltransferase activity"/>
    <property type="evidence" value="ECO:0007669"/>
    <property type="project" value="UniProtKB-EC"/>
</dbReference>
<protein>
    <recommendedName>
        <fullName evidence="3">Multiprotein-bridging factor 1</fullName>
        <ecNumber evidence="2">2.3.1.225</ecNumber>
    </recommendedName>
</protein>
<keyword evidence="8" id="KW-0010">Activator</keyword>
<keyword evidence="12" id="KW-0812">Transmembrane</keyword>
<comment type="function">
    <text evidence="10">Transcriptional coactivator that stimulates GCN4-dependent transcriptional activity by bridging the DNA-binding region of GCN4 and TBP (SPT15), thereby recruiting TBP to GCN4-bound promoters. Involved in induction of the ribosome quality control (RQC) pathway; a pathway that degrades nascent peptide chains during problematic translation. Required to prevent stalled ribosomes from frameshifting.</text>
</comment>
<evidence type="ECO:0000313" key="15">
    <source>
        <dbReference type="EMBL" id="KAE8350450.1"/>
    </source>
</evidence>
<keyword evidence="9" id="KW-0804">Transcription</keyword>
<dbReference type="InterPro" id="IPR010982">
    <property type="entry name" value="Lambda_DNA-bd_dom_sf"/>
</dbReference>
<dbReference type="InterPro" id="IPR001387">
    <property type="entry name" value="Cro/C1-type_HTH"/>
</dbReference>
<dbReference type="SUPFAM" id="SSF48403">
    <property type="entry name" value="Ankyrin repeat"/>
    <property type="match status" value="1"/>
</dbReference>
<keyword evidence="13" id="KW-0732">Signal</keyword>
<dbReference type="Proteomes" id="UP000327118">
    <property type="component" value="Unassembled WGS sequence"/>
</dbReference>
<keyword evidence="12" id="KW-1133">Transmembrane helix</keyword>
<sequence length="1300" mass="144696">MFLSLVYVTYFIIPTVRASGWDDFTNNLATDLAPLISLFGERLTTQFLSESISLLDNVIFALAPLGILTAAVSAIRVCGNPSLQAFIGRAQEGPGEAEHELLSCVSETTAELFNNGGISRVFGRPRLLEVVMWKDRDPVSKEDCWKTGTLRDALRQGAWTAKDRGLNLHELDHLLPELEIPNLSLNKGIARRSQGWYYYAAALGFVLQIGVLVYSAVTVFIDPEDFQRNGGPVARYALPLFLVGTVSLCVGMFLCAFIIERSSREFYFHPVKPSKIYWLQPGGQNVGDQVFGSFLGVNEGPSSQPTQDIIYIKSIRDHAFEGNWQILSITIIITLVGFVAQFVGLRGLHASVTLAQMGSTLMMAIVRTCLRTKRISSKENRLAKHDQQLTSHKNQELDCFAFHLENATSFSLVSVTARSSYQSSLSSSTSTMNSVQPIGLGVKLIRTRAQLAQLTSDTGQPRSMGWDNLPIRQMARNLTQVLEMTMDLLSSWENITNNMDGFELAVVCQSRQKSIAPMVENYKIILEKSDDTSKWRVDDNELEAVLGLWAWSLLSSTTGSNWLQDGLGRLVGLEESEARAEDTDLYFHKWIFRQTEARMVSSKMISLPQEMFGFYSTQHPDEKDILVVRTENTLETMVAQDIYIQFLKSALKSLEELGGALDVLPGFQNRLYAYNSRLDELANCFESNGLGSREDALLCIVPVMRHRGLLPELAGDSDVVRDRIEGFISHKNWTDAFSTLRWLCECCERVEFEYSLFELGYLCRRAMLQIDPNIQRQGFEQACFAVAADPRAKYFENLKSTRSTGWMNTGKRLECWKEFSLQLGWITWHIAPRQYNKQSVQNTLSSLGISANCVFMANTNNHEDQKRAVQAALHWLTNSDEKLFGRELLGVDDRLALDWVCRSGHRALLHWLIARWVEFDKRCPGTIYNIILWAVEGRYRSVIASLRRRGVNIDTENAITGSTVLIDKIMESDHQAVHELLDAGANIDGRHANGATPLTAACHVGDLNMVSLLIGKGATVNAQDTDGFSPLVCSILEDHVAVARTLFEHGADPNIGNFGASTPLMTAAADNRVEMMELLLSRGADVDMQTHDGCTALMLAARNECTEATKLLLDHGADINKCMASGTTALEWARKSYQTECVQLLEAAEWDSVTRIGTKHRAGTATRETVIKGKSALNAAQRQGLVIGTEKKYATGNSAGRSGTVEGQHLTKVDRSDDIIKPKTVGVQVGDAIKKRRAEEGYKMTQKELATKCNTTVTVVQDFEKGTATPDQKVLSAMERVLNVKLRGTDIGKERFPKKK</sequence>
<feature type="transmembrane region" description="Helical" evidence="12">
    <location>
        <begin position="237"/>
        <end position="259"/>
    </location>
</feature>
<dbReference type="CDD" id="cd00093">
    <property type="entry name" value="HTH_XRE"/>
    <property type="match status" value="1"/>
</dbReference>
<evidence type="ECO:0000256" key="7">
    <source>
        <dbReference type="ARBA" id="ARBA00023125"/>
    </source>
</evidence>
<evidence type="ECO:0000313" key="16">
    <source>
        <dbReference type="Proteomes" id="UP000327118"/>
    </source>
</evidence>
<keyword evidence="4" id="KW-0677">Repeat</keyword>
<dbReference type="Gene3D" id="1.25.40.20">
    <property type="entry name" value="Ankyrin repeat-containing domain"/>
    <property type="match status" value="1"/>
</dbReference>
<dbReference type="InterPro" id="IPR036770">
    <property type="entry name" value="Ankyrin_rpt-contain_sf"/>
</dbReference>
<reference evidence="16" key="1">
    <citation type="submission" date="2019-04" db="EMBL/GenBank/DDBJ databases">
        <title>Friends and foes A comparative genomics studyof 23 Aspergillus species from section Flavi.</title>
        <authorList>
            <consortium name="DOE Joint Genome Institute"/>
            <person name="Kjaerbolling I."/>
            <person name="Vesth T."/>
            <person name="Frisvad J.C."/>
            <person name="Nybo J.L."/>
            <person name="Theobald S."/>
            <person name="Kildgaard S."/>
            <person name="Isbrandt T."/>
            <person name="Kuo A."/>
            <person name="Sato A."/>
            <person name="Lyhne E.K."/>
            <person name="Kogle M.E."/>
            <person name="Wiebenga A."/>
            <person name="Kun R.S."/>
            <person name="Lubbers R.J."/>
            <person name="Makela M.R."/>
            <person name="Barry K."/>
            <person name="Chovatia M."/>
            <person name="Clum A."/>
            <person name="Daum C."/>
            <person name="Haridas S."/>
            <person name="He G."/>
            <person name="LaButti K."/>
            <person name="Lipzen A."/>
            <person name="Mondo S."/>
            <person name="Riley R."/>
            <person name="Salamov A."/>
            <person name="Simmons B.A."/>
            <person name="Magnuson J.K."/>
            <person name="Henrissat B."/>
            <person name="Mortensen U.H."/>
            <person name="Larsen T.O."/>
            <person name="Devries R.P."/>
            <person name="Grigoriev I.V."/>
            <person name="Machida M."/>
            <person name="Baker S.E."/>
            <person name="Andersen M.R."/>
        </authorList>
    </citation>
    <scope>NUCLEOTIDE SEQUENCE [LARGE SCALE GENOMIC DNA]</scope>
    <source>
        <strain evidence="16">CBS 553.77</strain>
    </source>
</reference>
<evidence type="ECO:0000256" key="4">
    <source>
        <dbReference type="ARBA" id="ARBA00022737"/>
    </source>
</evidence>
<proteinExistence type="inferred from homology"/>
<feature type="signal peptide" evidence="13">
    <location>
        <begin position="1"/>
        <end position="18"/>
    </location>
</feature>
<keyword evidence="16" id="KW-1185">Reference proteome</keyword>
<dbReference type="SMART" id="SM00248">
    <property type="entry name" value="ANK"/>
    <property type="match status" value="7"/>
</dbReference>
<organism evidence="15 16">
    <name type="scientific">Aspergillus coremiiformis</name>
    <dbReference type="NCBI Taxonomy" id="138285"/>
    <lineage>
        <taxon>Eukaryota</taxon>
        <taxon>Fungi</taxon>
        <taxon>Dikarya</taxon>
        <taxon>Ascomycota</taxon>
        <taxon>Pezizomycotina</taxon>
        <taxon>Eurotiomycetes</taxon>
        <taxon>Eurotiomycetidae</taxon>
        <taxon>Eurotiales</taxon>
        <taxon>Aspergillaceae</taxon>
        <taxon>Aspergillus</taxon>
        <taxon>Aspergillus subgen. Circumdati</taxon>
    </lineage>
</organism>
<keyword evidence="7" id="KW-0238">DNA-binding</keyword>
<dbReference type="EMBL" id="ML739224">
    <property type="protein sequence ID" value="KAE8350450.1"/>
    <property type="molecule type" value="Genomic_DNA"/>
</dbReference>
<dbReference type="Pfam" id="PF12796">
    <property type="entry name" value="Ank_2"/>
    <property type="match status" value="2"/>
</dbReference>
<evidence type="ECO:0000256" key="11">
    <source>
        <dbReference type="PROSITE-ProRule" id="PRU00023"/>
    </source>
</evidence>
<name>A0A5N6Z384_9EURO</name>
<evidence type="ECO:0000256" key="2">
    <source>
        <dbReference type="ARBA" id="ARBA00012210"/>
    </source>
</evidence>
<feature type="repeat" description="ANK" evidence="11">
    <location>
        <begin position="1026"/>
        <end position="1058"/>
    </location>
</feature>
<dbReference type="GO" id="GO:0003677">
    <property type="term" value="F:DNA binding"/>
    <property type="evidence" value="ECO:0007669"/>
    <property type="project" value="UniProtKB-KW"/>
</dbReference>
<keyword evidence="5" id="KW-0805">Transcription regulation</keyword>
<evidence type="ECO:0000259" key="14">
    <source>
        <dbReference type="PROSITE" id="PS50943"/>
    </source>
</evidence>
<dbReference type="FunFam" id="1.10.260.40:FF:000030">
    <property type="entry name" value="Coactivator bridging factor 1"/>
    <property type="match status" value="1"/>
</dbReference>
<gene>
    <name evidence="15" type="ORF">BDV28DRAFT_150930</name>
</gene>
<evidence type="ECO:0000256" key="6">
    <source>
        <dbReference type="ARBA" id="ARBA00023043"/>
    </source>
</evidence>
<feature type="repeat" description="ANK" evidence="11">
    <location>
        <begin position="1059"/>
        <end position="1091"/>
    </location>
</feature>
<dbReference type="PROSITE" id="PS50297">
    <property type="entry name" value="ANK_REP_REGION"/>
    <property type="match status" value="4"/>
</dbReference>